<comment type="caution">
    <text evidence="2">The sequence shown here is derived from an EMBL/GenBank/DDBJ whole genome shotgun (WGS) entry which is preliminary data.</text>
</comment>
<protein>
    <recommendedName>
        <fullName evidence="4">CU044_5270 family protein</fullName>
    </recommendedName>
</protein>
<reference evidence="2" key="1">
    <citation type="submission" date="2022-03" db="EMBL/GenBank/DDBJ databases">
        <authorList>
            <person name="Leyn A S."/>
        </authorList>
    </citation>
    <scope>NUCLEOTIDE SEQUENCE</scope>
    <source>
        <strain evidence="2">Streptomyces globisporus 4-3</strain>
    </source>
</reference>
<evidence type="ECO:0008006" key="4">
    <source>
        <dbReference type="Google" id="ProtNLM"/>
    </source>
</evidence>
<keyword evidence="3" id="KW-1185">Reference proteome</keyword>
<evidence type="ECO:0000313" key="2">
    <source>
        <dbReference type="EMBL" id="CAH9416151.1"/>
    </source>
</evidence>
<evidence type="ECO:0000256" key="1">
    <source>
        <dbReference type="SAM" id="MobiDB-lite"/>
    </source>
</evidence>
<accession>A0ABN8V3Q1</accession>
<dbReference type="RefSeq" id="WP_318574760.1">
    <property type="nucleotide sequence ID" value="NZ_CAKXYP010000008.1"/>
</dbReference>
<gene>
    <name evidence="2" type="ORF">SGL43_03174</name>
</gene>
<feature type="region of interest" description="Disordered" evidence="1">
    <location>
        <begin position="17"/>
        <end position="36"/>
    </location>
</feature>
<dbReference type="InterPro" id="IPR047789">
    <property type="entry name" value="CU044_5270-like"/>
</dbReference>
<evidence type="ECO:0000313" key="3">
    <source>
        <dbReference type="Proteomes" id="UP001154015"/>
    </source>
</evidence>
<dbReference type="EMBL" id="CAKXYP010000008">
    <property type="protein sequence ID" value="CAH9416151.1"/>
    <property type="molecule type" value="Genomic_DNA"/>
</dbReference>
<dbReference type="Proteomes" id="UP001154015">
    <property type="component" value="Unassembled WGS sequence"/>
</dbReference>
<sequence>MTGTDDGREAYAAERAELARLLPPAPGTDLPPGRHEHHRERLMNLIDDDTARARDRARERADRPDRSRLLRPSFLAPATALAVAGALVLGYAAQNGGGPADTGDTRSVSQVLLRISDAAGKGEALPVRDDQFLYTRGTGRDVDLTSGKAVIGPLEESESWYSQKPGPQKKLGLIRQGGDTLPINAELGDSEGTRPGLNRPTYRWLATLPTDPRQLLDYFDEITPKFEGEDRDQALFESIGGLVGHALLPPDTAAGLFEAVALIPGVTRTPDAVDALGRKGVGIARDDERSGVRTEWVFDPEDLSYLGWSSHLTRDTEYGKKGDFLGDSARIETAVVDKAGVRPRN</sequence>
<dbReference type="NCBIfam" id="NF038083">
    <property type="entry name" value="CU044_5270_fam"/>
    <property type="match status" value="1"/>
</dbReference>
<name>A0ABN8V3Q1_STRGL</name>
<proteinExistence type="predicted"/>
<organism evidence="2 3">
    <name type="scientific">Streptomyces globisporus</name>
    <dbReference type="NCBI Taxonomy" id="1908"/>
    <lineage>
        <taxon>Bacteria</taxon>
        <taxon>Bacillati</taxon>
        <taxon>Actinomycetota</taxon>
        <taxon>Actinomycetes</taxon>
        <taxon>Kitasatosporales</taxon>
        <taxon>Streptomycetaceae</taxon>
        <taxon>Streptomyces</taxon>
    </lineage>
</organism>